<dbReference type="HOGENOM" id="CLU_026673_11_0_0"/>
<evidence type="ECO:0000256" key="4">
    <source>
        <dbReference type="RuleBase" id="RU361277"/>
    </source>
</evidence>
<dbReference type="SUPFAM" id="SSF50129">
    <property type="entry name" value="GroES-like"/>
    <property type="match status" value="1"/>
</dbReference>
<dbReference type="InterPro" id="IPR036291">
    <property type="entry name" value="NAD(P)-bd_dom_sf"/>
</dbReference>
<dbReference type="STRING" id="454171.CP488_01025"/>
<evidence type="ECO:0000256" key="2">
    <source>
        <dbReference type="ARBA" id="ARBA00022833"/>
    </source>
</evidence>
<organism evidence="6 7">
    <name type="scientific">Chthonomonas calidirosea (strain DSM 23976 / ICMP 18418 / T49)</name>
    <dbReference type="NCBI Taxonomy" id="1303518"/>
    <lineage>
        <taxon>Bacteria</taxon>
        <taxon>Bacillati</taxon>
        <taxon>Armatimonadota</taxon>
        <taxon>Chthonomonadia</taxon>
        <taxon>Chthonomonadales</taxon>
        <taxon>Chthonomonadaceae</taxon>
        <taxon>Chthonomonas</taxon>
    </lineage>
</organism>
<dbReference type="PATRIC" id="fig|1303518.3.peg.135"/>
<keyword evidence="2 4" id="KW-0862">Zinc</keyword>
<accession>S0ES55</accession>
<dbReference type="Gene3D" id="3.40.50.720">
    <property type="entry name" value="NAD(P)-binding Rossmann-like Domain"/>
    <property type="match status" value="1"/>
</dbReference>
<dbReference type="GO" id="GO:0003939">
    <property type="term" value="F:L-iditol 2-dehydrogenase (NAD+) activity"/>
    <property type="evidence" value="ECO:0007669"/>
    <property type="project" value="UniProtKB-EC"/>
</dbReference>
<keyword evidence="3 6" id="KW-0560">Oxidoreductase</keyword>
<dbReference type="RefSeq" id="WP_016481535.1">
    <property type="nucleotide sequence ID" value="NC_021487.1"/>
</dbReference>
<dbReference type="PANTHER" id="PTHR43401">
    <property type="entry name" value="L-THREONINE 3-DEHYDROGENASE"/>
    <property type="match status" value="1"/>
</dbReference>
<dbReference type="SMART" id="SM00829">
    <property type="entry name" value="PKS_ER"/>
    <property type="match status" value="1"/>
</dbReference>
<dbReference type="Pfam" id="PF00107">
    <property type="entry name" value="ADH_zinc_N"/>
    <property type="match status" value="1"/>
</dbReference>
<proteinExistence type="inferred from homology"/>
<gene>
    <name evidence="6" type="ORF">CCALI_00132</name>
</gene>
<dbReference type="EMBL" id="HF951689">
    <property type="protein sequence ID" value="CCW33971.1"/>
    <property type="molecule type" value="Genomic_DNA"/>
</dbReference>
<dbReference type="KEGG" id="ccz:CCALI_00132"/>
<dbReference type="OrthoDB" id="9770238at2"/>
<dbReference type="InterPro" id="IPR050129">
    <property type="entry name" value="Zn_alcohol_dh"/>
</dbReference>
<protein>
    <submittedName>
        <fullName evidence="6">Threonine dehydrogenase and related Zn-dependent dehydrogenases</fullName>
        <ecNumber evidence="6">1.1.1.14</ecNumber>
    </submittedName>
</protein>
<dbReference type="Pfam" id="PF08240">
    <property type="entry name" value="ADH_N"/>
    <property type="match status" value="1"/>
</dbReference>
<dbReference type="AlphaFoldDB" id="S0ES55"/>
<dbReference type="InterPro" id="IPR011032">
    <property type="entry name" value="GroES-like_sf"/>
</dbReference>
<dbReference type="eggNOG" id="COG1063">
    <property type="taxonomic scope" value="Bacteria"/>
</dbReference>
<comment type="cofactor">
    <cofactor evidence="4">
        <name>Zn(2+)</name>
        <dbReference type="ChEBI" id="CHEBI:29105"/>
    </cofactor>
</comment>
<dbReference type="PROSITE" id="PS00059">
    <property type="entry name" value="ADH_ZINC"/>
    <property type="match status" value="1"/>
</dbReference>
<evidence type="ECO:0000256" key="3">
    <source>
        <dbReference type="ARBA" id="ARBA00023002"/>
    </source>
</evidence>
<dbReference type="Proteomes" id="UP000014227">
    <property type="component" value="Chromosome I"/>
</dbReference>
<dbReference type="InterPro" id="IPR013154">
    <property type="entry name" value="ADH-like_N"/>
</dbReference>
<dbReference type="SUPFAM" id="SSF51735">
    <property type="entry name" value="NAD(P)-binding Rossmann-fold domains"/>
    <property type="match status" value="1"/>
</dbReference>
<name>S0ES55_CHTCT</name>
<dbReference type="Gene3D" id="3.90.180.10">
    <property type="entry name" value="Medium-chain alcohol dehydrogenases, catalytic domain"/>
    <property type="match status" value="1"/>
</dbReference>
<evidence type="ECO:0000259" key="5">
    <source>
        <dbReference type="SMART" id="SM00829"/>
    </source>
</evidence>
<dbReference type="EC" id="1.1.1.14" evidence="6"/>
<dbReference type="InParanoid" id="S0ES55"/>
<dbReference type="InterPro" id="IPR020843">
    <property type="entry name" value="ER"/>
</dbReference>
<sequence length="355" mass="38681">MNELPHAMLAAVYRGKDEIRLERLPLPPISPKEVLIRVEACGICGTDLKKIHLGLVEPPRIFGHEIAGRIARIGEDVEGWEVGERVAVVHHVPCLRSDCPYCRRSAFAQCPVYKQTGTTAGYEPAGGGFAEFVRVMERCVKHGMIRLPPNVTSEEASFIEPLNTCLKGVRQANIQPDDVVLILGQGPIGLLYTQLCRRVGAQVFVVDPLASRRALALQLGAEVAFATAIEAKSYLTENLSTGGADVAILAVANSHLVQTTLDLVRPAGKVLLFAQTYLQDFTQIDAGVIGMLEKQLLGSYSGDVTLLQEAADLIFRHDIEVQRLISHRLPLSSMQEAIALASQPKENTLKVIVQP</sequence>
<keyword evidence="1 4" id="KW-0479">Metal-binding</keyword>
<evidence type="ECO:0000313" key="7">
    <source>
        <dbReference type="Proteomes" id="UP000014227"/>
    </source>
</evidence>
<keyword evidence="7" id="KW-1185">Reference proteome</keyword>
<dbReference type="GO" id="GO:0008270">
    <property type="term" value="F:zinc ion binding"/>
    <property type="evidence" value="ECO:0007669"/>
    <property type="project" value="InterPro"/>
</dbReference>
<comment type="similarity">
    <text evidence="4">Belongs to the zinc-containing alcohol dehydrogenase family.</text>
</comment>
<evidence type="ECO:0000256" key="1">
    <source>
        <dbReference type="ARBA" id="ARBA00022723"/>
    </source>
</evidence>
<evidence type="ECO:0000313" key="6">
    <source>
        <dbReference type="EMBL" id="CCW33971.1"/>
    </source>
</evidence>
<dbReference type="PANTHER" id="PTHR43401:SF2">
    <property type="entry name" value="L-THREONINE 3-DEHYDROGENASE"/>
    <property type="match status" value="1"/>
</dbReference>
<dbReference type="InterPro" id="IPR013149">
    <property type="entry name" value="ADH-like_C"/>
</dbReference>
<feature type="domain" description="Enoyl reductase (ER)" evidence="5">
    <location>
        <begin position="15"/>
        <end position="353"/>
    </location>
</feature>
<reference evidence="7" key="1">
    <citation type="submission" date="2013-03" db="EMBL/GenBank/DDBJ databases">
        <title>Genome sequence of Chthonomonas calidirosea, the first sequenced genome from the Armatimonadetes phylum (formally candidate division OP10).</title>
        <authorList>
            <person name="Lee K.C.Y."/>
            <person name="Morgan X.C."/>
            <person name="Dunfield P.F."/>
            <person name="Tamas I."/>
            <person name="Houghton K.M."/>
            <person name="Vyssotski M."/>
            <person name="Ryan J.L.J."/>
            <person name="Lagutin K."/>
            <person name="McDonald I.R."/>
            <person name="Stott M.B."/>
        </authorList>
    </citation>
    <scope>NUCLEOTIDE SEQUENCE [LARGE SCALE GENOMIC DNA]</scope>
    <source>
        <strain evidence="7">DSM 23976 / ICMP 18418 / T49</strain>
    </source>
</reference>
<dbReference type="InterPro" id="IPR002328">
    <property type="entry name" value="ADH_Zn_CS"/>
</dbReference>